<keyword evidence="1" id="KW-1133">Transmembrane helix</keyword>
<gene>
    <name evidence="2" type="ORF">SAMN02745823_02674</name>
</gene>
<dbReference type="STRING" id="1123282.SAMN02745823_02674"/>
<evidence type="ECO:0000313" key="2">
    <source>
        <dbReference type="EMBL" id="SHI13277.1"/>
    </source>
</evidence>
<protein>
    <submittedName>
        <fullName evidence="2">Uncharacterized protein</fullName>
    </submittedName>
</protein>
<evidence type="ECO:0000313" key="3">
    <source>
        <dbReference type="Proteomes" id="UP000183995"/>
    </source>
</evidence>
<keyword evidence="1" id="KW-0472">Membrane</keyword>
<evidence type="ECO:0000256" key="1">
    <source>
        <dbReference type="SAM" id="Phobius"/>
    </source>
</evidence>
<dbReference type="RefSeq" id="WP_073079844.1">
    <property type="nucleotide sequence ID" value="NZ_FQXV01000009.1"/>
</dbReference>
<proteinExistence type="predicted"/>
<dbReference type="AlphaFoldDB" id="A0A1M5YMF2"/>
<name>A0A1M5YMF2_9FIRM</name>
<dbReference type="Proteomes" id="UP000183995">
    <property type="component" value="Unassembled WGS sequence"/>
</dbReference>
<organism evidence="2 3">
    <name type="scientific">Sporobacter termitidis DSM 10068</name>
    <dbReference type="NCBI Taxonomy" id="1123282"/>
    <lineage>
        <taxon>Bacteria</taxon>
        <taxon>Bacillati</taxon>
        <taxon>Bacillota</taxon>
        <taxon>Clostridia</taxon>
        <taxon>Eubacteriales</taxon>
        <taxon>Oscillospiraceae</taxon>
        <taxon>Sporobacter</taxon>
    </lineage>
</organism>
<keyword evidence="1" id="KW-0812">Transmembrane</keyword>
<feature type="transmembrane region" description="Helical" evidence="1">
    <location>
        <begin position="6"/>
        <end position="21"/>
    </location>
</feature>
<dbReference type="EMBL" id="FQXV01000009">
    <property type="protein sequence ID" value="SHI13277.1"/>
    <property type="molecule type" value="Genomic_DNA"/>
</dbReference>
<reference evidence="2 3" key="1">
    <citation type="submission" date="2016-11" db="EMBL/GenBank/DDBJ databases">
        <authorList>
            <person name="Jaros S."/>
            <person name="Januszkiewicz K."/>
            <person name="Wedrychowicz H."/>
        </authorList>
    </citation>
    <scope>NUCLEOTIDE SEQUENCE [LARGE SCALE GENOMIC DNA]</scope>
    <source>
        <strain evidence="2 3">DSM 10068</strain>
    </source>
</reference>
<sequence length="73" mass="8021">MPILCTMVYISFALIDLIPIVRNKRWKVLAVYAVLILASYTFSMLTEQGIQLPSPAGPLKDLVTSIVGIPKTS</sequence>
<feature type="transmembrane region" description="Helical" evidence="1">
    <location>
        <begin position="28"/>
        <end position="45"/>
    </location>
</feature>
<dbReference type="OrthoDB" id="2645074at2"/>
<keyword evidence="3" id="KW-1185">Reference proteome</keyword>
<accession>A0A1M5YMF2</accession>